<dbReference type="InterPro" id="IPR039422">
    <property type="entry name" value="MarR/SlyA-like"/>
</dbReference>
<dbReference type="Gene3D" id="1.10.10.10">
    <property type="entry name" value="Winged helix-like DNA-binding domain superfamily/Winged helix DNA-binding domain"/>
    <property type="match status" value="1"/>
</dbReference>
<gene>
    <name evidence="5" type="ORF">GCM10011333_26100</name>
</gene>
<dbReference type="InterPro" id="IPR000835">
    <property type="entry name" value="HTH_MarR-typ"/>
</dbReference>
<proteinExistence type="predicted"/>
<dbReference type="PANTHER" id="PTHR33164">
    <property type="entry name" value="TRANSCRIPTIONAL REGULATOR, MARR FAMILY"/>
    <property type="match status" value="1"/>
</dbReference>
<dbReference type="InterPro" id="IPR023187">
    <property type="entry name" value="Tscrpt_reg_MarR-type_CS"/>
</dbReference>
<dbReference type="Pfam" id="PF01047">
    <property type="entry name" value="MarR"/>
    <property type="match status" value="1"/>
</dbReference>
<keyword evidence="2" id="KW-0238">DNA-binding</keyword>
<dbReference type="EMBL" id="BMFY01000012">
    <property type="protein sequence ID" value="GGA21841.1"/>
    <property type="molecule type" value="Genomic_DNA"/>
</dbReference>
<dbReference type="Proteomes" id="UP000616114">
    <property type="component" value="Unassembled WGS sequence"/>
</dbReference>
<dbReference type="PROSITE" id="PS01117">
    <property type="entry name" value="HTH_MARR_1"/>
    <property type="match status" value="1"/>
</dbReference>
<dbReference type="SMART" id="SM00347">
    <property type="entry name" value="HTH_MARR"/>
    <property type="match status" value="1"/>
</dbReference>
<keyword evidence="6" id="KW-1185">Reference proteome</keyword>
<dbReference type="GO" id="GO:0003677">
    <property type="term" value="F:DNA binding"/>
    <property type="evidence" value="ECO:0007669"/>
    <property type="project" value="UniProtKB-KW"/>
</dbReference>
<feature type="domain" description="HTH marR-type" evidence="4">
    <location>
        <begin position="22"/>
        <end position="156"/>
    </location>
</feature>
<dbReference type="GO" id="GO:0006950">
    <property type="term" value="P:response to stress"/>
    <property type="evidence" value="ECO:0007669"/>
    <property type="project" value="TreeGrafter"/>
</dbReference>
<dbReference type="PRINTS" id="PR00598">
    <property type="entry name" value="HTHMARR"/>
</dbReference>
<keyword evidence="1" id="KW-0805">Transcription regulation</keyword>
<dbReference type="AlphaFoldDB" id="A0A8J2XLY0"/>
<reference evidence="5" key="2">
    <citation type="submission" date="2020-09" db="EMBL/GenBank/DDBJ databases">
        <authorList>
            <person name="Sun Q."/>
            <person name="Zhou Y."/>
        </authorList>
    </citation>
    <scope>NUCLEOTIDE SEQUENCE</scope>
    <source>
        <strain evidence="5">CGMCC 1.12785</strain>
    </source>
</reference>
<keyword evidence="3" id="KW-0804">Transcription</keyword>
<evidence type="ECO:0000256" key="1">
    <source>
        <dbReference type="ARBA" id="ARBA00023015"/>
    </source>
</evidence>
<evidence type="ECO:0000313" key="6">
    <source>
        <dbReference type="Proteomes" id="UP000616114"/>
    </source>
</evidence>
<evidence type="ECO:0000259" key="4">
    <source>
        <dbReference type="PROSITE" id="PS50995"/>
    </source>
</evidence>
<dbReference type="PANTHER" id="PTHR33164:SF104">
    <property type="entry name" value="TRANSCRIPTIONAL REGULATORY PROTEIN"/>
    <property type="match status" value="1"/>
</dbReference>
<dbReference type="InterPro" id="IPR036390">
    <property type="entry name" value="WH_DNA-bd_sf"/>
</dbReference>
<reference evidence="5" key="1">
    <citation type="journal article" date="2014" name="Int. J. Syst. Evol. Microbiol.">
        <title>Complete genome sequence of Corynebacterium casei LMG S-19264T (=DSM 44701T), isolated from a smear-ripened cheese.</title>
        <authorList>
            <consortium name="US DOE Joint Genome Institute (JGI-PGF)"/>
            <person name="Walter F."/>
            <person name="Albersmeier A."/>
            <person name="Kalinowski J."/>
            <person name="Ruckert C."/>
        </authorList>
    </citation>
    <scope>NUCLEOTIDE SEQUENCE</scope>
    <source>
        <strain evidence="5">CGMCC 1.12785</strain>
    </source>
</reference>
<dbReference type="InterPro" id="IPR036388">
    <property type="entry name" value="WH-like_DNA-bd_sf"/>
</dbReference>
<dbReference type="PROSITE" id="PS50995">
    <property type="entry name" value="HTH_MARR_2"/>
    <property type="match status" value="1"/>
</dbReference>
<dbReference type="GO" id="GO:0003700">
    <property type="term" value="F:DNA-binding transcription factor activity"/>
    <property type="evidence" value="ECO:0007669"/>
    <property type="project" value="InterPro"/>
</dbReference>
<name>A0A8J2XLY0_9MICO</name>
<dbReference type="SUPFAM" id="SSF46785">
    <property type="entry name" value="Winged helix' DNA-binding domain"/>
    <property type="match status" value="1"/>
</dbReference>
<sequence>MDTTEETAPRGRSGRPGRAARANAAWEALLTAHAVLMKEFTAENIWDEISIREYDVLYTLSKCSAPQKLRELHQHVLLSQPALSRMVDRLVQRGLVDREPDPDDRRATRLSLTEAGRKAQRRVGRKHAASVAAAVGRALDDDEMVQLEALCRKLLTGTGDEDGDEGE</sequence>
<evidence type="ECO:0000256" key="2">
    <source>
        <dbReference type="ARBA" id="ARBA00023125"/>
    </source>
</evidence>
<comment type="caution">
    <text evidence="5">The sequence shown here is derived from an EMBL/GenBank/DDBJ whole genome shotgun (WGS) entry which is preliminary data.</text>
</comment>
<accession>A0A8J2XLY0</accession>
<dbReference type="RefSeq" id="WP_229745158.1">
    <property type="nucleotide sequence ID" value="NZ_BMFY01000012.1"/>
</dbReference>
<evidence type="ECO:0000313" key="5">
    <source>
        <dbReference type="EMBL" id="GGA21841.1"/>
    </source>
</evidence>
<protein>
    <recommendedName>
        <fullName evidence="4">HTH marR-type domain-containing protein</fullName>
    </recommendedName>
</protein>
<evidence type="ECO:0000256" key="3">
    <source>
        <dbReference type="ARBA" id="ARBA00023163"/>
    </source>
</evidence>
<organism evidence="5 6">
    <name type="scientific">Sediminivirga luteola</name>
    <dbReference type="NCBI Taxonomy" id="1774748"/>
    <lineage>
        <taxon>Bacteria</taxon>
        <taxon>Bacillati</taxon>
        <taxon>Actinomycetota</taxon>
        <taxon>Actinomycetes</taxon>
        <taxon>Micrococcales</taxon>
        <taxon>Brevibacteriaceae</taxon>
        <taxon>Sediminivirga</taxon>
    </lineage>
</organism>